<dbReference type="PANTHER" id="PTHR12683">
    <property type="entry name" value="CDK-ACTIVATING KINASE ASSEMBLY FACTOR MAT1"/>
    <property type="match status" value="1"/>
</dbReference>
<dbReference type="Pfam" id="PF17121">
    <property type="entry name" value="zf-C3HC4_5"/>
    <property type="match status" value="1"/>
</dbReference>
<evidence type="ECO:0000256" key="1">
    <source>
        <dbReference type="ARBA" id="ARBA00022723"/>
    </source>
</evidence>
<dbReference type="PROSITE" id="PS50089">
    <property type="entry name" value="ZF_RING_2"/>
    <property type="match status" value="1"/>
</dbReference>
<sequence>MKTSEVSCPKCKSNSYINPGIKIFVSPCYHSLCEMCVSRLFSNGPNECPECGITLRRSNYTSQTFEDVSVERDCRIRKTVISYLGKSLEDYSDEEEYNEYLEQIEDVVQELTLMKGTREMTVKLQELKEGAKPAETKRRKVDPAPGETSLKEIDLFFAVESINPDTVPDAVFYRIDKKQSVAELVKVMIMKASASLISSEI</sequence>
<evidence type="ECO:0000256" key="4">
    <source>
        <dbReference type="PROSITE-ProRule" id="PRU00175"/>
    </source>
</evidence>
<keyword evidence="1" id="KW-0479">Metal-binding</keyword>
<evidence type="ECO:0000256" key="2">
    <source>
        <dbReference type="ARBA" id="ARBA00022771"/>
    </source>
</evidence>
<dbReference type="InterPro" id="IPR015877">
    <property type="entry name" value="MAT1_centre"/>
</dbReference>
<dbReference type="GO" id="GO:0008270">
    <property type="term" value="F:zinc ion binding"/>
    <property type="evidence" value="ECO:0007669"/>
    <property type="project" value="UniProtKB-KW"/>
</dbReference>
<evidence type="ECO:0000313" key="7">
    <source>
        <dbReference type="Proteomes" id="UP000185944"/>
    </source>
</evidence>
<dbReference type="GO" id="GO:0016301">
    <property type="term" value="F:kinase activity"/>
    <property type="evidence" value="ECO:0007669"/>
    <property type="project" value="UniProtKB-KW"/>
</dbReference>
<dbReference type="Gene3D" id="3.30.40.10">
    <property type="entry name" value="Zinc/RING finger domain, C3HC4 (zinc finger)"/>
    <property type="match status" value="1"/>
</dbReference>
<dbReference type="AlphaFoldDB" id="A0A177EB58"/>
<dbReference type="Pfam" id="PF06391">
    <property type="entry name" value="MAT1"/>
    <property type="match status" value="1"/>
</dbReference>
<dbReference type="RefSeq" id="XP_067543862.1">
    <property type="nucleotide sequence ID" value="XM_067688674.1"/>
</dbReference>
<dbReference type="InterPro" id="IPR017907">
    <property type="entry name" value="Znf_RING_CS"/>
</dbReference>
<dbReference type="Proteomes" id="UP000185944">
    <property type="component" value="Unassembled WGS sequence"/>
</dbReference>
<gene>
    <name evidence="6" type="ORF">NEDG_01256</name>
</gene>
<feature type="domain" description="RING-type" evidence="5">
    <location>
        <begin position="8"/>
        <end position="51"/>
    </location>
</feature>
<dbReference type="GO" id="GO:0005675">
    <property type="term" value="C:transcription factor TFIIH holo complex"/>
    <property type="evidence" value="ECO:0007669"/>
    <property type="project" value="TreeGrafter"/>
</dbReference>
<keyword evidence="2 4" id="KW-0863">Zinc-finger</keyword>
<dbReference type="PROSITE" id="PS00518">
    <property type="entry name" value="ZF_RING_1"/>
    <property type="match status" value="1"/>
</dbReference>
<dbReference type="GO" id="GO:0006357">
    <property type="term" value="P:regulation of transcription by RNA polymerase II"/>
    <property type="evidence" value="ECO:0007669"/>
    <property type="project" value="TreeGrafter"/>
</dbReference>
<dbReference type="OrthoDB" id="5963at2759"/>
<keyword evidence="6" id="KW-0418">Kinase</keyword>
<dbReference type="SMART" id="SM00184">
    <property type="entry name" value="RING"/>
    <property type="match status" value="1"/>
</dbReference>
<dbReference type="EMBL" id="LTDL01000041">
    <property type="protein sequence ID" value="OAG29183.1"/>
    <property type="molecule type" value="Genomic_DNA"/>
</dbReference>
<name>A0A177EB58_9MICR</name>
<proteinExistence type="predicted"/>
<dbReference type="GO" id="GO:0006281">
    <property type="term" value="P:DNA repair"/>
    <property type="evidence" value="ECO:0007669"/>
    <property type="project" value="TreeGrafter"/>
</dbReference>
<keyword evidence="3" id="KW-0862">Zinc</keyword>
<comment type="caution">
    <text evidence="6">The sequence shown here is derived from an EMBL/GenBank/DDBJ whole genome shotgun (WGS) entry which is preliminary data.</text>
</comment>
<dbReference type="SUPFAM" id="SSF57850">
    <property type="entry name" value="RING/U-box"/>
    <property type="match status" value="1"/>
</dbReference>
<evidence type="ECO:0000313" key="6">
    <source>
        <dbReference type="EMBL" id="OAG29183.1"/>
    </source>
</evidence>
<accession>A0A177EB58</accession>
<dbReference type="GeneID" id="93647606"/>
<dbReference type="InterPro" id="IPR013083">
    <property type="entry name" value="Znf_RING/FYVE/PHD"/>
</dbReference>
<dbReference type="InterPro" id="IPR001841">
    <property type="entry name" value="Znf_RING"/>
</dbReference>
<dbReference type="PANTHER" id="PTHR12683:SF13">
    <property type="entry name" value="CDK-ACTIVATING KINASE ASSEMBLY FACTOR MAT1"/>
    <property type="match status" value="1"/>
</dbReference>
<protein>
    <submittedName>
        <fullName evidence="6">CDK-activating kinase assembly factor MAT1</fullName>
    </submittedName>
</protein>
<reference evidence="6 7" key="1">
    <citation type="submission" date="2016-02" db="EMBL/GenBank/DDBJ databases">
        <title>Discovery of a natural microsporidian pathogen with a broad tissue tropism in Caenorhabditis elegans.</title>
        <authorList>
            <person name="Luallen R.J."/>
            <person name="Reinke A.W."/>
            <person name="Tong L."/>
            <person name="Botts M.R."/>
            <person name="Felix M.-A."/>
            <person name="Troemel E.R."/>
        </authorList>
    </citation>
    <scope>NUCLEOTIDE SEQUENCE [LARGE SCALE GENOMIC DNA]</scope>
    <source>
        <strain evidence="6 7">JUm2807</strain>
    </source>
</reference>
<dbReference type="VEuPathDB" id="MicrosporidiaDB:NEDG_01256"/>
<organism evidence="6 7">
    <name type="scientific">Nematocida displodere</name>
    <dbReference type="NCBI Taxonomy" id="1805483"/>
    <lineage>
        <taxon>Eukaryota</taxon>
        <taxon>Fungi</taxon>
        <taxon>Fungi incertae sedis</taxon>
        <taxon>Microsporidia</taxon>
        <taxon>Nematocida</taxon>
    </lineage>
</organism>
<keyword evidence="6" id="KW-0808">Transferase</keyword>
<evidence type="ECO:0000256" key="3">
    <source>
        <dbReference type="ARBA" id="ARBA00022833"/>
    </source>
</evidence>
<keyword evidence="7" id="KW-1185">Reference proteome</keyword>
<evidence type="ECO:0000259" key="5">
    <source>
        <dbReference type="PROSITE" id="PS50089"/>
    </source>
</evidence>
<dbReference type="STRING" id="1805483.A0A177EB58"/>